<evidence type="ECO:0000313" key="2">
    <source>
        <dbReference type="EMBL" id="NMQ21039.1"/>
    </source>
</evidence>
<evidence type="ECO:0000259" key="1">
    <source>
        <dbReference type="Pfam" id="PF01609"/>
    </source>
</evidence>
<organism evidence="2 3">
    <name type="scientific">Candidatus Competibacter phosphatis</name>
    <dbReference type="NCBI Taxonomy" id="221280"/>
    <lineage>
        <taxon>Bacteria</taxon>
        <taxon>Pseudomonadati</taxon>
        <taxon>Pseudomonadota</taxon>
        <taxon>Gammaproteobacteria</taxon>
        <taxon>Candidatus Competibacteraceae</taxon>
        <taxon>Candidatus Competibacter</taxon>
    </lineage>
</organism>
<reference evidence="2 3" key="1">
    <citation type="submission" date="2019-03" db="EMBL/GenBank/DDBJ databases">
        <title>Metabolic reconstructions from genomes of highly enriched 'Candidatus Accumulibacter' and 'Candidatus Competibacter' bioreactor populations.</title>
        <authorList>
            <person name="Annavajhala M.K."/>
            <person name="Welles L."/>
            <person name="Abbas B."/>
            <person name="Sorokin D."/>
            <person name="Park H."/>
            <person name="Van Loosdrecht M."/>
            <person name="Chandran K."/>
        </authorList>
    </citation>
    <scope>NUCLEOTIDE SEQUENCE [LARGE SCALE GENOMIC DNA]</scope>
    <source>
        <strain evidence="2 3">SBR_G</strain>
    </source>
</reference>
<proteinExistence type="predicted"/>
<dbReference type="Proteomes" id="UP000760480">
    <property type="component" value="Unassembled WGS sequence"/>
</dbReference>
<dbReference type="PANTHER" id="PTHR34631">
    <property type="match status" value="1"/>
</dbReference>
<keyword evidence="3" id="KW-1185">Reference proteome</keyword>
<dbReference type="InterPro" id="IPR002559">
    <property type="entry name" value="Transposase_11"/>
</dbReference>
<dbReference type="Pfam" id="PF01609">
    <property type="entry name" value="DDE_Tnp_1"/>
    <property type="match status" value="1"/>
</dbReference>
<feature type="domain" description="Transposase IS4-like" evidence="1">
    <location>
        <begin position="23"/>
        <end position="163"/>
    </location>
</feature>
<name>A0ABX1TQQ8_9GAMM</name>
<dbReference type="PANTHER" id="PTHR34631:SF3">
    <property type="entry name" value="ISSOD12 TRANSPOSASE TNPA_ISSOD12"/>
    <property type="match status" value="1"/>
</dbReference>
<sequence length="169" mass="18590">MPCQHGQVIVSILQDRGEQLTHLGWRKLHLDVDAENHEAIAVDLKAAFVGDAEVLPALLESLPADGPVTAVAADGAYDTRTGHAALLNRQAAALIPPRADAVAWSPLADGRTHPRTAMVEHLRQQGSKSWKIESGYHRRSLAETAMFRLKTRFDDPLRNRRFDTQTTSA</sequence>
<comment type="caution">
    <text evidence="2">The sequence shown here is derived from an EMBL/GenBank/DDBJ whole genome shotgun (WGS) entry which is preliminary data.</text>
</comment>
<dbReference type="EMBL" id="SPMZ01000075">
    <property type="protein sequence ID" value="NMQ21039.1"/>
    <property type="molecule type" value="Genomic_DNA"/>
</dbReference>
<protein>
    <submittedName>
        <fullName evidence="2">IS4/IS5 family transposase</fullName>
    </submittedName>
</protein>
<evidence type="ECO:0000313" key="3">
    <source>
        <dbReference type="Proteomes" id="UP000760480"/>
    </source>
</evidence>
<dbReference type="InterPro" id="IPR053172">
    <property type="entry name" value="Tn903_transposase"/>
</dbReference>
<gene>
    <name evidence="2" type="ORF">E4P82_18685</name>
</gene>
<accession>A0ABX1TQQ8</accession>